<gene>
    <name evidence="1" type="ORF">NDU88_000643</name>
</gene>
<protein>
    <submittedName>
        <fullName evidence="1">Uncharacterized protein</fullName>
    </submittedName>
</protein>
<reference evidence="1" key="1">
    <citation type="journal article" date="2022" name="bioRxiv">
        <title>Sequencing and chromosome-scale assembly of the giantPleurodeles waltlgenome.</title>
        <authorList>
            <person name="Brown T."/>
            <person name="Elewa A."/>
            <person name="Iarovenko S."/>
            <person name="Subramanian E."/>
            <person name="Araus A.J."/>
            <person name="Petzold A."/>
            <person name="Susuki M."/>
            <person name="Suzuki K.-i.T."/>
            <person name="Hayashi T."/>
            <person name="Toyoda A."/>
            <person name="Oliveira C."/>
            <person name="Osipova E."/>
            <person name="Leigh N.D."/>
            <person name="Simon A."/>
            <person name="Yun M.H."/>
        </authorList>
    </citation>
    <scope>NUCLEOTIDE SEQUENCE</scope>
    <source>
        <strain evidence="1">20211129_DDA</strain>
        <tissue evidence="1">Liver</tissue>
    </source>
</reference>
<dbReference type="AlphaFoldDB" id="A0AAV7V9M4"/>
<dbReference type="Proteomes" id="UP001066276">
    <property type="component" value="Chromosome 2_1"/>
</dbReference>
<organism evidence="1 2">
    <name type="scientific">Pleurodeles waltl</name>
    <name type="common">Iberian ribbed newt</name>
    <dbReference type="NCBI Taxonomy" id="8319"/>
    <lineage>
        <taxon>Eukaryota</taxon>
        <taxon>Metazoa</taxon>
        <taxon>Chordata</taxon>
        <taxon>Craniata</taxon>
        <taxon>Vertebrata</taxon>
        <taxon>Euteleostomi</taxon>
        <taxon>Amphibia</taxon>
        <taxon>Batrachia</taxon>
        <taxon>Caudata</taxon>
        <taxon>Salamandroidea</taxon>
        <taxon>Salamandridae</taxon>
        <taxon>Pleurodelinae</taxon>
        <taxon>Pleurodeles</taxon>
    </lineage>
</organism>
<accession>A0AAV7V9M4</accession>
<dbReference type="EMBL" id="JANPWB010000003">
    <property type="protein sequence ID" value="KAJ1196779.1"/>
    <property type="molecule type" value="Genomic_DNA"/>
</dbReference>
<keyword evidence="2" id="KW-1185">Reference proteome</keyword>
<name>A0AAV7V9M4_PLEWA</name>
<proteinExistence type="predicted"/>
<evidence type="ECO:0000313" key="1">
    <source>
        <dbReference type="EMBL" id="KAJ1196779.1"/>
    </source>
</evidence>
<comment type="caution">
    <text evidence="1">The sequence shown here is derived from an EMBL/GenBank/DDBJ whole genome shotgun (WGS) entry which is preliminary data.</text>
</comment>
<sequence length="106" mass="12084">MDVSRREEACRGVPTQKDRKQAFLAARVAGEDSIVPREISSELLVQEGGRLPPRAYTTRKQARKRQDQRYKVAVVVFATLLRFCRRPEQSAVDPLAEGEERDAEEL</sequence>
<evidence type="ECO:0000313" key="2">
    <source>
        <dbReference type="Proteomes" id="UP001066276"/>
    </source>
</evidence>